<accession>A0AAV8YBE2</accession>
<name>A0AAV8YBE2_9CUCU</name>
<dbReference type="Proteomes" id="UP001162162">
    <property type="component" value="Unassembled WGS sequence"/>
</dbReference>
<organism evidence="1 2">
    <name type="scientific">Aromia moschata</name>
    <dbReference type="NCBI Taxonomy" id="1265417"/>
    <lineage>
        <taxon>Eukaryota</taxon>
        <taxon>Metazoa</taxon>
        <taxon>Ecdysozoa</taxon>
        <taxon>Arthropoda</taxon>
        <taxon>Hexapoda</taxon>
        <taxon>Insecta</taxon>
        <taxon>Pterygota</taxon>
        <taxon>Neoptera</taxon>
        <taxon>Endopterygota</taxon>
        <taxon>Coleoptera</taxon>
        <taxon>Polyphaga</taxon>
        <taxon>Cucujiformia</taxon>
        <taxon>Chrysomeloidea</taxon>
        <taxon>Cerambycidae</taxon>
        <taxon>Cerambycinae</taxon>
        <taxon>Callichromatini</taxon>
        <taxon>Aromia</taxon>
    </lineage>
</organism>
<protein>
    <submittedName>
        <fullName evidence="1">Uncharacterized protein</fullName>
    </submittedName>
</protein>
<proteinExistence type="predicted"/>
<evidence type="ECO:0000313" key="2">
    <source>
        <dbReference type="Proteomes" id="UP001162162"/>
    </source>
</evidence>
<dbReference type="AlphaFoldDB" id="A0AAV8YBE2"/>
<evidence type="ECO:0000313" key="1">
    <source>
        <dbReference type="EMBL" id="KAJ8948321.1"/>
    </source>
</evidence>
<comment type="caution">
    <text evidence="1">The sequence shown here is derived from an EMBL/GenBank/DDBJ whole genome shotgun (WGS) entry which is preliminary data.</text>
</comment>
<sequence>MMLSSIRYGVDKGVDPRGVPFLFDPFTGPLIRLESYYLREAAVRRHVTIKKDSSPSPIITATVKKG</sequence>
<keyword evidence="2" id="KW-1185">Reference proteome</keyword>
<gene>
    <name evidence="1" type="ORF">NQ318_019305</name>
</gene>
<reference evidence="1" key="1">
    <citation type="journal article" date="2023" name="Insect Mol. Biol.">
        <title>Genome sequencing provides insights into the evolution of gene families encoding plant cell wall-degrading enzymes in longhorned beetles.</title>
        <authorList>
            <person name="Shin N.R."/>
            <person name="Okamura Y."/>
            <person name="Kirsch R."/>
            <person name="Pauchet Y."/>
        </authorList>
    </citation>
    <scope>NUCLEOTIDE SEQUENCE</scope>
    <source>
        <strain evidence="1">AMC_N1</strain>
    </source>
</reference>
<dbReference type="EMBL" id="JAPWTK010000138">
    <property type="protein sequence ID" value="KAJ8948321.1"/>
    <property type="molecule type" value="Genomic_DNA"/>
</dbReference>